<reference evidence="2" key="1">
    <citation type="journal article" date="2019" name="Int. J. Syst. Evol. Microbiol.">
        <title>The Global Catalogue of Microorganisms (GCM) 10K type strain sequencing project: providing services to taxonomists for standard genome sequencing and annotation.</title>
        <authorList>
            <consortium name="The Broad Institute Genomics Platform"/>
            <consortium name="The Broad Institute Genome Sequencing Center for Infectious Disease"/>
            <person name="Wu L."/>
            <person name="Ma J."/>
        </authorList>
    </citation>
    <scope>NUCLEOTIDE SEQUENCE [LARGE SCALE GENOMIC DNA]</scope>
    <source>
        <strain evidence="2">KCTC 52490</strain>
    </source>
</reference>
<dbReference type="Proteomes" id="UP001597512">
    <property type="component" value="Unassembled WGS sequence"/>
</dbReference>
<proteinExistence type="predicted"/>
<comment type="caution">
    <text evidence="1">The sequence shown here is derived from an EMBL/GenBank/DDBJ whole genome shotgun (WGS) entry which is preliminary data.</text>
</comment>
<name>A0ABW6AF87_9BACT</name>
<protein>
    <submittedName>
        <fullName evidence="1">Uncharacterized protein</fullName>
    </submittedName>
</protein>
<gene>
    <name evidence="1" type="ORF">ACFS25_03350</name>
</gene>
<sequence length="55" mass="6089">MFPDHELYSVNKSGVGFWNASPVKTDAIVNVKWLTRGVGFRNGGPLKTDTTTLQH</sequence>
<accession>A0ABW6AF87</accession>
<dbReference type="EMBL" id="JBHUOM010000001">
    <property type="protein sequence ID" value="MFD2932798.1"/>
    <property type="molecule type" value="Genomic_DNA"/>
</dbReference>
<organism evidence="1 2">
    <name type="scientific">Spirosoma flavum</name>
    <dbReference type="NCBI Taxonomy" id="2048557"/>
    <lineage>
        <taxon>Bacteria</taxon>
        <taxon>Pseudomonadati</taxon>
        <taxon>Bacteroidota</taxon>
        <taxon>Cytophagia</taxon>
        <taxon>Cytophagales</taxon>
        <taxon>Cytophagaceae</taxon>
        <taxon>Spirosoma</taxon>
    </lineage>
</organism>
<evidence type="ECO:0000313" key="1">
    <source>
        <dbReference type="EMBL" id="MFD2932798.1"/>
    </source>
</evidence>
<dbReference type="RefSeq" id="WP_381496985.1">
    <property type="nucleotide sequence ID" value="NZ_JBHUOM010000001.1"/>
</dbReference>
<keyword evidence="2" id="KW-1185">Reference proteome</keyword>
<evidence type="ECO:0000313" key="2">
    <source>
        <dbReference type="Proteomes" id="UP001597512"/>
    </source>
</evidence>